<dbReference type="GO" id="GO:0005524">
    <property type="term" value="F:ATP binding"/>
    <property type="evidence" value="ECO:0007669"/>
    <property type="project" value="UniProtKB-KW"/>
</dbReference>
<name>Q9LP94_ARATH</name>
<dbReference type="Gene3D" id="1.10.510.10">
    <property type="entry name" value="Transferase(Phosphotransferase) domain 1"/>
    <property type="match status" value="1"/>
</dbReference>
<evidence type="ECO:0000313" key="4">
    <source>
        <dbReference type="EMBL" id="AAF79790.1"/>
    </source>
</evidence>
<dbReference type="Pfam" id="PF00069">
    <property type="entry name" value="Pkinase"/>
    <property type="match status" value="1"/>
</dbReference>
<reference evidence="4" key="2">
    <citation type="submission" date="2000-02" db="EMBL/GenBank/DDBJ databases">
        <title>Genomic sequence for Arabidopsis thaliana BAC T32E20 from chromosome I.</title>
        <authorList>
            <person name="Shinn P."/>
            <person name="Brooks S."/>
            <person name="Buehler E."/>
            <person name="Chao Q."/>
            <person name="Johnson-Hopson C."/>
            <person name="Khan S."/>
            <person name="Kim C."/>
            <person name="Altafi H."/>
            <person name="Bei Q."/>
            <person name="Chin C."/>
            <person name="Chiou J."/>
            <person name="Choi E."/>
            <person name="Conn L."/>
            <person name="Conway A."/>
            <person name="Gonzales A."/>
            <person name="Hansen N."/>
            <person name="Howing B."/>
            <person name="Koo T."/>
            <person name="Lam B."/>
            <person name="Lee J."/>
            <person name="Lenz C."/>
            <person name="Li J."/>
            <person name="Liu A."/>
            <person name="Liu K."/>
            <person name="Liu S."/>
            <person name="Mukharsky N."/>
            <person name="Nguyen M."/>
            <person name="Palm C."/>
            <person name="Pham P."/>
            <person name="Sakano H."/>
            <person name="Schwartz J."/>
            <person name="Southwick A."/>
            <person name="Thaveri A."/>
            <person name="Toriumi M."/>
            <person name="Vaysberg M."/>
            <person name="Yu G."/>
            <person name="Federspiel N.A."/>
            <person name="Theologis A."/>
            <person name="Ecker J.R."/>
        </authorList>
    </citation>
    <scope>NUCLEOTIDE SEQUENCE</scope>
</reference>
<dbReference type="GO" id="GO:0004672">
    <property type="term" value="F:protein kinase activity"/>
    <property type="evidence" value="ECO:0007669"/>
    <property type="project" value="InterPro"/>
</dbReference>
<feature type="domain" description="Protein kinase" evidence="3">
    <location>
        <begin position="1"/>
        <end position="137"/>
    </location>
</feature>
<evidence type="ECO:0000256" key="1">
    <source>
        <dbReference type="ARBA" id="ARBA00022741"/>
    </source>
</evidence>
<organism evidence="4">
    <name type="scientific">Arabidopsis thaliana</name>
    <name type="common">Mouse-ear cress</name>
    <dbReference type="NCBI Taxonomy" id="3702"/>
    <lineage>
        <taxon>Eukaryota</taxon>
        <taxon>Viridiplantae</taxon>
        <taxon>Streptophyta</taxon>
        <taxon>Embryophyta</taxon>
        <taxon>Tracheophyta</taxon>
        <taxon>Spermatophyta</taxon>
        <taxon>Magnoliopsida</taxon>
        <taxon>eudicotyledons</taxon>
        <taxon>Gunneridae</taxon>
        <taxon>Pentapetalae</taxon>
        <taxon>rosids</taxon>
        <taxon>malvids</taxon>
        <taxon>Brassicales</taxon>
        <taxon>Brassicaceae</taxon>
        <taxon>Camelineae</taxon>
        <taxon>Arabidopsis</taxon>
    </lineage>
</organism>
<accession>Q9LP94</accession>
<dbReference type="InterPro" id="IPR011009">
    <property type="entry name" value="Kinase-like_dom_sf"/>
</dbReference>
<dbReference type="GO" id="GO:0007166">
    <property type="term" value="P:cell surface receptor signaling pathway"/>
    <property type="evidence" value="ECO:0007669"/>
    <property type="project" value="InterPro"/>
</dbReference>
<reference evidence="4" key="3">
    <citation type="submission" date="2000-06" db="EMBL/GenBank/DDBJ databases">
        <authorList>
            <person name="Cheuk R."/>
            <person name="Shinn P."/>
            <person name="Brooks S."/>
            <person name="Buehler E."/>
            <person name="Chao Q."/>
            <person name="Johnson-Hopson C."/>
            <person name="Khan S."/>
            <person name="Kim C."/>
            <person name="Altafi H."/>
            <person name="Bei B."/>
            <person name="Chin C."/>
            <person name="Chiou J."/>
            <person name="Choi E."/>
            <person name="Conn L."/>
            <person name="Conway A."/>
            <person name="Gonzalez A."/>
            <person name="Hansen N."/>
            <person name="Howing B."/>
            <person name="Koo T."/>
            <person name="Lam B."/>
            <person name="Lee J."/>
            <person name="Lenz C."/>
            <person name="Li J."/>
            <person name="Liu A."/>
            <person name="Liu J."/>
            <person name="Liu S."/>
            <person name="Mukharsky N."/>
            <person name="Nguyen M."/>
            <person name="Palm C."/>
            <person name="Pham P."/>
            <person name="Sakano H."/>
            <person name="Schwartz J."/>
            <person name="Southwick A."/>
            <person name="Thaveri A."/>
            <person name="Toriumi M."/>
            <person name="Vaysberg M."/>
            <person name="Yu G."/>
            <person name="Davis R."/>
            <person name="Federspiel N."/>
            <person name="Theologis A."/>
            <person name="Ecker J."/>
        </authorList>
    </citation>
    <scope>NUCLEOTIDE SEQUENCE</scope>
</reference>
<dbReference type="PANTHER" id="PTHR27005">
    <property type="entry name" value="WALL-ASSOCIATED RECEPTOR KINASE-LIKE 21"/>
    <property type="match status" value="1"/>
</dbReference>
<keyword evidence="1" id="KW-0547">Nucleotide-binding</keyword>
<evidence type="ECO:0000259" key="3">
    <source>
        <dbReference type="PROSITE" id="PS50011"/>
    </source>
</evidence>
<keyword evidence="2" id="KW-0067">ATP-binding</keyword>
<protein>
    <submittedName>
        <fullName evidence="4">T32E20.26</fullName>
    </submittedName>
</protein>
<proteinExistence type="predicted"/>
<dbReference type="PROSITE" id="PS50011">
    <property type="entry name" value="PROTEIN_KINASE_DOM"/>
    <property type="match status" value="1"/>
</dbReference>
<dbReference type="SUPFAM" id="SSF56112">
    <property type="entry name" value="Protein kinase-like (PK-like)"/>
    <property type="match status" value="1"/>
</dbReference>
<dbReference type="AlphaFoldDB" id="Q9LP94"/>
<reference key="1">
    <citation type="journal article" date="2000" name="Nature">
        <title>Sequence and analysis of chromosome 1 of the plant Arabidopsis thaliana.</title>
        <authorList>
            <person name="Theologis A."/>
            <person name="Ecker J.R."/>
            <person name="Palm C.J."/>
            <person name="Federspiel N.A."/>
            <person name="Kaul S."/>
            <person name="White O."/>
            <person name="Alonso J."/>
            <person name="Altafi H."/>
            <person name="Araujo R."/>
            <person name="Bowman C.L."/>
            <person name="Brooks S.Y."/>
            <person name="Buehler E."/>
            <person name="Chan A."/>
            <person name="Chao Q."/>
            <person name="Chen H."/>
            <person name="Cheuk R.F."/>
            <person name="Chin C.W."/>
            <person name="Chung M.K."/>
            <person name="Conn L."/>
            <person name="Conway A.B."/>
            <person name="Conway A.R."/>
            <person name="Creasy T.H."/>
            <person name="Dewar K."/>
            <person name="Dunn P."/>
            <person name="Etgu P."/>
            <person name="Feldblyum T.V."/>
            <person name="Feng J."/>
            <person name="Fong B."/>
            <person name="Fujii C.Y."/>
            <person name="Gill J.E."/>
            <person name="Goldsmith A.D."/>
            <person name="Haas B."/>
            <person name="Hansen N.F."/>
            <person name="Hughes B."/>
            <person name="Huizar L."/>
            <person name="Hunter J.L."/>
            <person name="Jenkins J."/>
            <person name="Johnson-Hopson C."/>
            <person name="Khan S."/>
            <person name="Khaykin E."/>
            <person name="Kim C.J."/>
            <person name="Koo H.L."/>
            <person name="Kremenetskaia I."/>
            <person name="Kurtz D.B."/>
            <person name="Kwan A."/>
            <person name="Lam B."/>
            <person name="Langin-Hooper S."/>
            <person name="Lee A."/>
            <person name="Lee J.M."/>
            <person name="Lenz C.A."/>
            <person name="Li J.H."/>
            <person name="Li Y."/>
            <person name="Lin X."/>
            <person name="Liu S.X."/>
            <person name="Liu Z.A."/>
            <person name="Luros J.S."/>
            <person name="Maiti R."/>
            <person name="Marziali A."/>
            <person name="Militscher J."/>
            <person name="Miranda M."/>
            <person name="Nguyen M."/>
            <person name="Nierman W.C."/>
            <person name="Osborne B.I."/>
            <person name="Pai G."/>
            <person name="Peterson J."/>
            <person name="Pham P.K."/>
            <person name="Rizzo M."/>
            <person name="Rooney T."/>
            <person name="Rowley D."/>
            <person name="Sakano H."/>
            <person name="Salzberg S.L."/>
            <person name="Schwartz J.R."/>
            <person name="Shinn P."/>
            <person name="Southwick A.M."/>
            <person name="Sun H."/>
            <person name="Tallon L.J."/>
            <person name="Tambunga G."/>
            <person name="Toriumi M.J."/>
            <person name="Town C.D."/>
            <person name="Utterback T."/>
            <person name="Van Aken S."/>
            <person name="Vaysberg M."/>
            <person name="Vysotskaia V.S."/>
            <person name="Walker M."/>
            <person name="Wu D."/>
            <person name="Yu G."/>
            <person name="Fraser C.M."/>
            <person name="Venter J.C."/>
            <person name="Davis R.W."/>
        </authorList>
    </citation>
    <scope>NUCLEOTIDE SEQUENCE [LARGE SCALE GENOMIC DNA]</scope>
    <source>
        <strain>cv. Columbia</strain>
    </source>
</reference>
<dbReference type="PANTHER" id="PTHR27005:SF515">
    <property type="entry name" value="WALL-ASSOCIATED RECEPTOR KINASE-LIKE 10-RELATED"/>
    <property type="match status" value="1"/>
</dbReference>
<evidence type="ECO:0000256" key="2">
    <source>
        <dbReference type="ARBA" id="ARBA00022840"/>
    </source>
</evidence>
<dbReference type="EMBL" id="AC020646">
    <property type="protein sequence ID" value="AAF79790.1"/>
    <property type="molecule type" value="Genomic_DNA"/>
</dbReference>
<dbReference type="InterPro" id="IPR045274">
    <property type="entry name" value="WAK-like"/>
</dbReference>
<dbReference type="InterPro" id="IPR000719">
    <property type="entry name" value="Prot_kinase_dom"/>
</dbReference>
<sequence>MNILGCCLEIEVPLLVYEFIPNDNLSQLFHEEVDHTLITWELRLHIVIYTAGALSYLHFVAASPIYHRDVQSSNILFDEYYRANVLDFGTSWSIHVDQTHMTTAVIGTVRYVDLTTFNQTCLQKRVTCRASELCLLR</sequence>